<proteinExistence type="inferred from homology"/>
<dbReference type="Pfam" id="PF22973">
    <property type="entry name" value="GWD1_pHisD"/>
    <property type="match status" value="1"/>
</dbReference>
<dbReference type="EMBL" id="GL377586">
    <property type="protein sequence ID" value="EFJ25586.1"/>
    <property type="molecule type" value="Genomic_DNA"/>
</dbReference>
<dbReference type="AlphaFoldDB" id="D8RQ33"/>
<dbReference type="STRING" id="88036.D8RQ33"/>
<dbReference type="InterPro" id="IPR013815">
    <property type="entry name" value="ATP_grasp_subdomain_1"/>
</dbReference>
<comment type="subunit">
    <text evidence="3">Homodimer.</text>
</comment>
<protein>
    <recommendedName>
        <fullName evidence="12">CBM20 domain-containing protein</fullName>
    </recommendedName>
</protein>
<dbReference type="GO" id="GO:0051752">
    <property type="term" value="F:phosphoglucan, water dikinase activity"/>
    <property type="evidence" value="ECO:0000318"/>
    <property type="project" value="GO_Central"/>
</dbReference>
<keyword evidence="6" id="KW-0547">Nucleotide-binding</keyword>
<accession>D8RQ33</accession>
<dbReference type="PANTHER" id="PTHR47453:SF1">
    <property type="entry name" value="PHOSPHOGLUCAN, WATER DIKINASE, CHLOROPLASTIC"/>
    <property type="match status" value="1"/>
</dbReference>
<dbReference type="InterPro" id="IPR002192">
    <property type="entry name" value="PPDK_AMP/ATP-bd"/>
</dbReference>
<evidence type="ECO:0000256" key="11">
    <source>
        <dbReference type="SAM" id="MobiDB-lite"/>
    </source>
</evidence>
<dbReference type="SMART" id="SM01065">
    <property type="entry name" value="CBM_2"/>
    <property type="match status" value="1"/>
</dbReference>
<evidence type="ECO:0000313" key="13">
    <source>
        <dbReference type="EMBL" id="EFJ25586.1"/>
    </source>
</evidence>
<dbReference type="InParanoid" id="D8RQ33"/>
<dbReference type="Pfam" id="PF00686">
    <property type="entry name" value="CBM_20"/>
    <property type="match status" value="1"/>
</dbReference>
<keyword evidence="14" id="KW-1185">Reference proteome</keyword>
<dbReference type="HOGENOM" id="CLU_012115_0_0_1"/>
<evidence type="ECO:0000256" key="8">
    <source>
        <dbReference type="ARBA" id="ARBA00022840"/>
    </source>
</evidence>
<dbReference type="PROSITE" id="PS51166">
    <property type="entry name" value="CBM20"/>
    <property type="match status" value="1"/>
</dbReference>
<dbReference type="Gene3D" id="3.30.470.20">
    <property type="entry name" value="ATP-grasp fold, B domain"/>
    <property type="match status" value="1"/>
</dbReference>
<evidence type="ECO:0000256" key="5">
    <source>
        <dbReference type="ARBA" id="ARBA00022723"/>
    </source>
</evidence>
<dbReference type="SUPFAM" id="SSF49452">
    <property type="entry name" value="Starch-binding domain-like"/>
    <property type="match status" value="1"/>
</dbReference>
<feature type="domain" description="CBM20" evidence="12">
    <location>
        <begin position="2"/>
        <end position="101"/>
    </location>
</feature>
<feature type="compositionally biased region" description="Polar residues" evidence="11">
    <location>
        <begin position="736"/>
        <end position="749"/>
    </location>
</feature>
<evidence type="ECO:0000256" key="10">
    <source>
        <dbReference type="ARBA" id="ARBA00023277"/>
    </source>
</evidence>
<dbReference type="InterPro" id="IPR002044">
    <property type="entry name" value="CBM20"/>
</dbReference>
<dbReference type="Pfam" id="PF01326">
    <property type="entry name" value="PPDK_N"/>
    <property type="match status" value="1"/>
</dbReference>
<evidence type="ECO:0000313" key="14">
    <source>
        <dbReference type="Proteomes" id="UP000001514"/>
    </source>
</evidence>
<keyword evidence="7" id="KW-0418">Kinase</keyword>
<dbReference type="Proteomes" id="UP000001514">
    <property type="component" value="Unassembled WGS sequence"/>
</dbReference>
<keyword evidence="9" id="KW-0460">Magnesium</keyword>
<dbReference type="Gene3D" id="3.30.1490.20">
    <property type="entry name" value="ATP-grasp fold, A domain"/>
    <property type="match status" value="1"/>
</dbReference>
<dbReference type="GO" id="GO:0046872">
    <property type="term" value="F:metal ion binding"/>
    <property type="evidence" value="ECO:0007669"/>
    <property type="project" value="UniProtKB-KW"/>
</dbReference>
<keyword evidence="5" id="KW-0479">Metal-binding</keyword>
<comment type="cofactor">
    <cofactor evidence="1">
        <name>Mg(2+)</name>
        <dbReference type="ChEBI" id="CHEBI:18420"/>
    </cofactor>
</comment>
<sequence>MIVRCHGGKVKFRLRLDHQVEFGEHHAVIGSADFMGSWKNHVSMTWTESGWVADIEASPGDRAEFKYVIVAGDGRLTWEEGPNRVLDVPSGGSEIVSQWENPDLVVTTNGAAAEAHVEAPVHEKKDKKEKAKETVTASSDGDMSFSQGWQGKNVAFMKANEHTSRQGGKWETAGLEGAALRIVEGDKKSGNWWRKLEVVRDLLTDDLGKADRLDALVYSSTYLKWISTGQIQCFEDGGHYRPNKHAEISRMIFRELESIYSDKTTTTTEERVVIRKIHPCLPSFKAEFTAAVPLTRIRDIAHRNDIPHDLKQEIKHTIQNKLHRNAGPEDLVATEALLARVTKTPGEYSAAFVEQLKIFHGELKDFFNASSLTERLDGLRPSLDEQQISVMDNFMEKKKKLDEVGDGGNSDMLVGAMHALTGLRAVLLKGLESGLRNDASDDAIAMRQKWRLSEIGLEDYFFVLLSRFLNAMDSSGGAKSLSEEIQSKSTSKWKQPLGGVVLGIRQLGLSGWQQAECLAIENELMTWEKDGICGKGSEEDIRMWGLRLKATLDRTHRMAETYSDLLLKLYPKRAQNLGNALGIPENSVRTYAEAEIRASVVFQLSKLCTLLLKAIRFVLHTEGWDVLMPGIACGKLFEVQKIVPGSLPSSAEGPVILLVKQADGDEEVRAAGPNVAGVILQQELPHLSHLGVRARQEKVVFVTCDDDDKIKEMRSLLGKSIKYLCRLESSSVGVRVSTQGAEQGASSTARETEKGAHDEASVSESKVVKSSSGVILDLKDADLATAGAKSSACGKLATLAELSAEEQNNGVSCKFLVPPGLVIPFGSMEGALESSGSMDTFHDLLEQTETAQVEEGELDGICNQLRELVSSQRLPKSAMSKIAEGFSSDARLIVRSSANVEDLAGMSGAGLYDSIPNVKLSEPENFCKAVAGVWASLYTRRAVLSRRVAKVPQKAASMAVLVQELLAPDLSFVLHTVDPIDRNAQIVQGELAAGLGETLASGTRGTPWRLSANKVDGSVKLVAFANFSEEFVAGRDGVADGKVSKRVVDYSTKKLSVDLEYSVTLGQRLAAIGTFLEKSFGCPQDIEGCAVGEEIYIVQARPQP</sequence>
<dbReference type="GO" id="GO:2001070">
    <property type="term" value="F:starch binding"/>
    <property type="evidence" value="ECO:0007669"/>
    <property type="project" value="InterPro"/>
</dbReference>
<organism evidence="14">
    <name type="scientific">Selaginella moellendorffii</name>
    <name type="common">Spikemoss</name>
    <dbReference type="NCBI Taxonomy" id="88036"/>
    <lineage>
        <taxon>Eukaryota</taxon>
        <taxon>Viridiplantae</taxon>
        <taxon>Streptophyta</taxon>
        <taxon>Embryophyta</taxon>
        <taxon>Tracheophyta</taxon>
        <taxon>Lycopodiopsida</taxon>
        <taxon>Selaginellales</taxon>
        <taxon>Selaginellaceae</taxon>
        <taxon>Selaginella</taxon>
    </lineage>
</organism>
<dbReference type="InterPro" id="IPR013783">
    <property type="entry name" value="Ig-like_fold"/>
</dbReference>
<comment type="similarity">
    <text evidence="2">Belongs to the PEP-utilizing enzyme family.</text>
</comment>
<feature type="compositionally biased region" description="Basic and acidic residues" evidence="11">
    <location>
        <begin position="118"/>
        <end position="133"/>
    </location>
</feature>
<feature type="region of interest" description="Disordered" evidence="11">
    <location>
        <begin position="118"/>
        <end position="143"/>
    </location>
</feature>
<dbReference type="SUPFAM" id="SSF56059">
    <property type="entry name" value="Glutathione synthetase ATP-binding domain-like"/>
    <property type="match status" value="1"/>
</dbReference>
<evidence type="ECO:0000256" key="9">
    <source>
        <dbReference type="ARBA" id="ARBA00022842"/>
    </source>
</evidence>
<dbReference type="GO" id="GO:0005982">
    <property type="term" value="P:starch metabolic process"/>
    <property type="evidence" value="ECO:0000318"/>
    <property type="project" value="GO_Central"/>
</dbReference>
<reference evidence="13 14" key="1">
    <citation type="journal article" date="2011" name="Science">
        <title>The Selaginella genome identifies genetic changes associated with the evolution of vascular plants.</title>
        <authorList>
            <person name="Banks J.A."/>
            <person name="Nishiyama T."/>
            <person name="Hasebe M."/>
            <person name="Bowman J.L."/>
            <person name="Gribskov M."/>
            <person name="dePamphilis C."/>
            <person name="Albert V.A."/>
            <person name="Aono N."/>
            <person name="Aoyama T."/>
            <person name="Ambrose B.A."/>
            <person name="Ashton N.W."/>
            <person name="Axtell M.J."/>
            <person name="Barker E."/>
            <person name="Barker M.S."/>
            <person name="Bennetzen J.L."/>
            <person name="Bonawitz N.D."/>
            <person name="Chapple C."/>
            <person name="Cheng C."/>
            <person name="Correa L.G."/>
            <person name="Dacre M."/>
            <person name="DeBarry J."/>
            <person name="Dreyer I."/>
            <person name="Elias M."/>
            <person name="Engstrom E.M."/>
            <person name="Estelle M."/>
            <person name="Feng L."/>
            <person name="Finet C."/>
            <person name="Floyd S.K."/>
            <person name="Frommer W.B."/>
            <person name="Fujita T."/>
            <person name="Gramzow L."/>
            <person name="Gutensohn M."/>
            <person name="Harholt J."/>
            <person name="Hattori M."/>
            <person name="Heyl A."/>
            <person name="Hirai T."/>
            <person name="Hiwatashi Y."/>
            <person name="Ishikawa M."/>
            <person name="Iwata M."/>
            <person name="Karol K.G."/>
            <person name="Koehler B."/>
            <person name="Kolukisaoglu U."/>
            <person name="Kubo M."/>
            <person name="Kurata T."/>
            <person name="Lalonde S."/>
            <person name="Li K."/>
            <person name="Li Y."/>
            <person name="Litt A."/>
            <person name="Lyons E."/>
            <person name="Manning G."/>
            <person name="Maruyama T."/>
            <person name="Michael T.P."/>
            <person name="Mikami K."/>
            <person name="Miyazaki S."/>
            <person name="Morinaga S."/>
            <person name="Murata T."/>
            <person name="Mueller-Roeber B."/>
            <person name="Nelson D.R."/>
            <person name="Obara M."/>
            <person name="Oguri Y."/>
            <person name="Olmstead R.G."/>
            <person name="Onodera N."/>
            <person name="Petersen B.L."/>
            <person name="Pils B."/>
            <person name="Prigge M."/>
            <person name="Rensing S.A."/>
            <person name="Riano-Pachon D.M."/>
            <person name="Roberts A.W."/>
            <person name="Sato Y."/>
            <person name="Scheller H.V."/>
            <person name="Schulz B."/>
            <person name="Schulz C."/>
            <person name="Shakirov E.V."/>
            <person name="Shibagaki N."/>
            <person name="Shinohara N."/>
            <person name="Shippen D.E."/>
            <person name="Soerensen I."/>
            <person name="Sotooka R."/>
            <person name="Sugimoto N."/>
            <person name="Sugita M."/>
            <person name="Sumikawa N."/>
            <person name="Tanurdzic M."/>
            <person name="Theissen G."/>
            <person name="Ulvskov P."/>
            <person name="Wakazuki S."/>
            <person name="Weng J.K."/>
            <person name="Willats W.W."/>
            <person name="Wipf D."/>
            <person name="Wolf P.G."/>
            <person name="Yang L."/>
            <person name="Zimmer A.D."/>
            <person name="Zhu Q."/>
            <person name="Mitros T."/>
            <person name="Hellsten U."/>
            <person name="Loque D."/>
            <person name="Otillar R."/>
            <person name="Salamov A."/>
            <person name="Schmutz J."/>
            <person name="Shapiro H."/>
            <person name="Lindquist E."/>
            <person name="Lucas S."/>
            <person name="Rokhsar D."/>
            <person name="Grigoriev I.V."/>
        </authorList>
    </citation>
    <scope>NUCLEOTIDE SEQUENCE [LARGE SCALE GENOMIC DNA]</scope>
</reference>
<evidence type="ECO:0000256" key="1">
    <source>
        <dbReference type="ARBA" id="ARBA00001946"/>
    </source>
</evidence>
<dbReference type="InterPro" id="IPR054481">
    <property type="entry name" value="GWD1_pHisD"/>
</dbReference>
<dbReference type="eggNOG" id="ENOG502QS3J">
    <property type="taxonomic scope" value="Eukaryota"/>
</dbReference>
<evidence type="ECO:0000256" key="6">
    <source>
        <dbReference type="ARBA" id="ARBA00022741"/>
    </source>
</evidence>
<dbReference type="FunCoup" id="D8RQ33">
    <property type="interactions" value="787"/>
</dbReference>
<evidence type="ECO:0000256" key="7">
    <source>
        <dbReference type="ARBA" id="ARBA00022777"/>
    </source>
</evidence>
<name>D8RQ33_SELML</name>
<evidence type="ECO:0000256" key="4">
    <source>
        <dbReference type="ARBA" id="ARBA00022679"/>
    </source>
</evidence>
<keyword evidence="8" id="KW-0067">ATP-binding</keyword>
<dbReference type="PANTHER" id="PTHR47453">
    <property type="entry name" value="PHOSPHOGLUCAN, WATER DIKINASE, CHLOROPLASTIC"/>
    <property type="match status" value="1"/>
</dbReference>
<evidence type="ECO:0000256" key="2">
    <source>
        <dbReference type="ARBA" id="ARBA00007837"/>
    </source>
</evidence>
<dbReference type="Gramene" id="EFJ25586">
    <property type="protein sequence ID" value="EFJ25586"/>
    <property type="gene ID" value="SELMODRAFT_99378"/>
</dbReference>
<feature type="compositionally biased region" description="Basic and acidic residues" evidence="11">
    <location>
        <begin position="750"/>
        <end position="760"/>
    </location>
</feature>
<dbReference type="Gene3D" id="2.60.40.10">
    <property type="entry name" value="Immunoglobulins"/>
    <property type="match status" value="1"/>
</dbReference>
<keyword evidence="4" id="KW-0808">Transferase</keyword>
<dbReference type="InterPro" id="IPR013784">
    <property type="entry name" value="Carb-bd-like_fold"/>
</dbReference>
<gene>
    <name evidence="13" type="ORF">SELMODRAFT_99378</name>
</gene>
<dbReference type="OMA" id="VPMNWTE"/>
<feature type="region of interest" description="Disordered" evidence="11">
    <location>
        <begin position="736"/>
        <end position="763"/>
    </location>
</feature>
<evidence type="ECO:0000259" key="12">
    <source>
        <dbReference type="PROSITE" id="PS51166"/>
    </source>
</evidence>
<evidence type="ECO:0000256" key="3">
    <source>
        <dbReference type="ARBA" id="ARBA00011738"/>
    </source>
</evidence>
<keyword evidence="10" id="KW-0119">Carbohydrate metabolism</keyword>
<dbReference type="KEGG" id="smo:SELMODRAFT_99378"/>
<dbReference type="GO" id="GO:0009507">
    <property type="term" value="C:chloroplast"/>
    <property type="evidence" value="ECO:0000318"/>
    <property type="project" value="GO_Central"/>
</dbReference>
<dbReference type="GO" id="GO:0005524">
    <property type="term" value="F:ATP binding"/>
    <property type="evidence" value="ECO:0007669"/>
    <property type="project" value="UniProtKB-KW"/>
</dbReference>